<dbReference type="InterPro" id="IPR002871">
    <property type="entry name" value="NIF_FeS_clus_asmbl_NifU_N"/>
</dbReference>
<sequence>MSLAALITPFPWSRYSKKLAAKIDNPRSIGFFTSEESEARCMFLAEGTEGSLEEGNLVRFYWLVDTDDGIIVDAKFQAYGQSVLIGAAEIACELMVGKNYDQARRISVELIDRHVRDKAEETAFPKETYPHLNLILSAIEDAFEKCIGIPVAESYIAPPVPSEIGEVVEGGYPGWKELTIKKKIAVIEEIMNRDIRPYIALDGGGVEVLNILEDREIVIGYQGNCTSCYSSIGTTLSYIQQVLRAKVYPDIIVTPDTSIFN</sequence>
<organism evidence="5 6">
    <name type="scientific">Parachlamydia acanthamoebae</name>
    <dbReference type="NCBI Taxonomy" id="83552"/>
    <lineage>
        <taxon>Bacteria</taxon>
        <taxon>Pseudomonadati</taxon>
        <taxon>Chlamydiota</taxon>
        <taxon>Chlamydiia</taxon>
        <taxon>Parachlamydiales</taxon>
        <taxon>Parachlamydiaceae</taxon>
        <taxon>Parachlamydia</taxon>
    </lineage>
</organism>
<gene>
    <name evidence="5" type="ORF">DB43_DQ00230</name>
</gene>
<dbReference type="GO" id="GO:0051536">
    <property type="term" value="F:iron-sulfur cluster binding"/>
    <property type="evidence" value="ECO:0007669"/>
    <property type="project" value="InterPro"/>
</dbReference>
<dbReference type="SUPFAM" id="SSF117916">
    <property type="entry name" value="Fe-S cluster assembly (FSCA) domain-like"/>
    <property type="match status" value="1"/>
</dbReference>
<dbReference type="RefSeq" id="WP_006341303.1">
    <property type="nucleotide sequence ID" value="NZ_BAWW01000057.1"/>
</dbReference>
<dbReference type="PATRIC" id="fig|83552.4.peg.167"/>
<dbReference type="Gene3D" id="3.90.1010.10">
    <property type="match status" value="1"/>
</dbReference>
<feature type="domain" description="NIF system FeS cluster assembly NifU N-terminal" evidence="4">
    <location>
        <begin position="15"/>
        <end position="142"/>
    </location>
</feature>
<dbReference type="Pfam" id="PF01592">
    <property type="entry name" value="NifU_N"/>
    <property type="match status" value="1"/>
</dbReference>
<evidence type="ECO:0000256" key="1">
    <source>
        <dbReference type="ARBA" id="ARBA00015278"/>
    </source>
</evidence>
<dbReference type="InterPro" id="IPR001075">
    <property type="entry name" value="NIF_FeS_clus_asmbl_NifU_C"/>
</dbReference>
<name>A0A0C1C5G0_9BACT</name>
<comment type="caution">
    <text evidence="5">The sequence shown here is derived from an EMBL/GenBank/DDBJ whole genome shotgun (WGS) entry which is preliminary data.</text>
</comment>
<evidence type="ECO:0000313" key="5">
    <source>
        <dbReference type="EMBL" id="KIA78641.1"/>
    </source>
</evidence>
<dbReference type="Proteomes" id="UP000031307">
    <property type="component" value="Unassembled WGS sequence"/>
</dbReference>
<evidence type="ECO:0000259" key="4">
    <source>
        <dbReference type="Pfam" id="PF01592"/>
    </source>
</evidence>
<dbReference type="OMA" id="FHKFYCG"/>
<dbReference type="GO" id="GO:0005506">
    <property type="term" value="F:iron ion binding"/>
    <property type="evidence" value="ECO:0007669"/>
    <property type="project" value="InterPro"/>
</dbReference>
<proteinExistence type="predicted"/>
<keyword evidence="2" id="KW-0535">Nitrogen fixation</keyword>
<protein>
    <recommendedName>
        <fullName evidence="1">Nitrogen fixation protein NifU</fullName>
    </recommendedName>
</protein>
<reference evidence="5 6" key="1">
    <citation type="journal article" date="2014" name="Mol. Biol. Evol.">
        <title>Massive expansion of Ubiquitination-related gene families within the Chlamydiae.</title>
        <authorList>
            <person name="Domman D."/>
            <person name="Collingro A."/>
            <person name="Lagkouvardos I."/>
            <person name="Gehre L."/>
            <person name="Weinmaier T."/>
            <person name="Rattei T."/>
            <person name="Subtil A."/>
            <person name="Horn M."/>
        </authorList>
    </citation>
    <scope>NUCLEOTIDE SEQUENCE [LARGE SCALE GENOMIC DNA]</scope>
    <source>
        <strain evidence="5 6">OEW1</strain>
    </source>
</reference>
<dbReference type="EMBL" id="JSAM01000011">
    <property type="protein sequence ID" value="KIA78641.1"/>
    <property type="molecule type" value="Genomic_DNA"/>
</dbReference>
<feature type="domain" description="NIF system FeS cluster assembly NifU C-terminal" evidence="3">
    <location>
        <begin position="187"/>
        <end position="253"/>
    </location>
</feature>
<accession>A0A0C1C5G0</accession>
<dbReference type="GO" id="GO:0016226">
    <property type="term" value="P:iron-sulfur cluster assembly"/>
    <property type="evidence" value="ECO:0007669"/>
    <property type="project" value="InterPro"/>
</dbReference>
<dbReference type="InterPro" id="IPR034904">
    <property type="entry name" value="FSCA_dom_sf"/>
</dbReference>
<dbReference type="Pfam" id="PF01106">
    <property type="entry name" value="NifU"/>
    <property type="match status" value="1"/>
</dbReference>
<dbReference type="AlphaFoldDB" id="A0A0C1C5G0"/>
<dbReference type="SUPFAM" id="SSF82649">
    <property type="entry name" value="SufE/NifU"/>
    <property type="match status" value="1"/>
</dbReference>
<evidence type="ECO:0000313" key="6">
    <source>
        <dbReference type="Proteomes" id="UP000031307"/>
    </source>
</evidence>
<evidence type="ECO:0000256" key="2">
    <source>
        <dbReference type="ARBA" id="ARBA00023231"/>
    </source>
</evidence>
<dbReference type="Gene3D" id="3.30.300.130">
    <property type="entry name" value="Fe-S cluster assembly (FSCA)"/>
    <property type="match status" value="1"/>
</dbReference>
<evidence type="ECO:0000259" key="3">
    <source>
        <dbReference type="Pfam" id="PF01106"/>
    </source>
</evidence>